<dbReference type="GO" id="GO:0005634">
    <property type="term" value="C:nucleus"/>
    <property type="evidence" value="ECO:0007669"/>
    <property type="project" value="TreeGrafter"/>
</dbReference>
<dbReference type="GO" id="GO:0005524">
    <property type="term" value="F:ATP binding"/>
    <property type="evidence" value="ECO:0007669"/>
    <property type="project" value="UniProtKB-UniRule"/>
</dbReference>
<evidence type="ECO:0000256" key="7">
    <source>
        <dbReference type="SAM" id="MobiDB-lite"/>
    </source>
</evidence>
<evidence type="ECO:0000256" key="1">
    <source>
        <dbReference type="ARBA" id="ARBA00022701"/>
    </source>
</evidence>
<comment type="caution">
    <text evidence="9">The sequence shown here is derived from an EMBL/GenBank/DDBJ whole genome shotgun (WGS) entry which is preliminary data.</text>
</comment>
<gene>
    <name evidence="9" type="ORF">CEY00_Acc11901</name>
</gene>
<dbReference type="InterPro" id="IPR036961">
    <property type="entry name" value="Kinesin_motor_dom_sf"/>
</dbReference>
<protein>
    <submittedName>
        <fullName evidence="9">Kinesin-like protein</fullName>
    </submittedName>
</protein>
<keyword evidence="3 5" id="KW-0067">ATP-binding</keyword>
<dbReference type="OMA" id="DREHIIM"/>
<feature type="compositionally biased region" description="Polar residues" evidence="7">
    <location>
        <begin position="100"/>
        <end position="119"/>
    </location>
</feature>
<keyword evidence="10" id="KW-1185">Reference proteome</keyword>
<evidence type="ECO:0000313" key="10">
    <source>
        <dbReference type="Proteomes" id="UP000241394"/>
    </source>
</evidence>
<dbReference type="Proteomes" id="UP000241394">
    <property type="component" value="Chromosome LG10"/>
</dbReference>
<dbReference type="GO" id="GO:0003777">
    <property type="term" value="F:microtubule motor activity"/>
    <property type="evidence" value="ECO:0007669"/>
    <property type="project" value="InterPro"/>
</dbReference>
<evidence type="ECO:0000256" key="2">
    <source>
        <dbReference type="ARBA" id="ARBA00022741"/>
    </source>
</evidence>
<proteinExistence type="inferred from homology"/>
<feature type="coiled-coil region" evidence="6">
    <location>
        <begin position="558"/>
        <end position="599"/>
    </location>
</feature>
<feature type="region of interest" description="Disordered" evidence="7">
    <location>
        <begin position="845"/>
        <end position="867"/>
    </location>
</feature>
<dbReference type="EMBL" id="NKQK01000010">
    <property type="protein sequence ID" value="PSS19858.1"/>
    <property type="molecule type" value="Genomic_DNA"/>
</dbReference>
<dbReference type="GO" id="GO:0008017">
    <property type="term" value="F:microtubule binding"/>
    <property type="evidence" value="ECO:0007669"/>
    <property type="project" value="InterPro"/>
</dbReference>
<dbReference type="Pfam" id="PF00225">
    <property type="entry name" value="Kinesin"/>
    <property type="match status" value="1"/>
</dbReference>
<dbReference type="FunCoup" id="A0A2R6R3R3">
    <property type="interactions" value="68"/>
</dbReference>
<dbReference type="GO" id="GO:0005871">
    <property type="term" value="C:kinesin complex"/>
    <property type="evidence" value="ECO:0007669"/>
    <property type="project" value="TreeGrafter"/>
</dbReference>
<dbReference type="OrthoDB" id="123929at2759"/>
<dbReference type="InterPro" id="IPR027640">
    <property type="entry name" value="Kinesin-like_fam"/>
</dbReference>
<keyword evidence="4 5" id="KW-0505">Motor protein</keyword>
<evidence type="ECO:0000259" key="8">
    <source>
        <dbReference type="PROSITE" id="PS50067"/>
    </source>
</evidence>
<dbReference type="GO" id="GO:0005874">
    <property type="term" value="C:microtubule"/>
    <property type="evidence" value="ECO:0007669"/>
    <property type="project" value="UniProtKB-KW"/>
</dbReference>
<dbReference type="Gramene" id="PSS19858">
    <property type="protein sequence ID" value="PSS19858"/>
    <property type="gene ID" value="CEY00_Acc11901"/>
</dbReference>
<dbReference type="AlphaFoldDB" id="A0A2R6R3R3"/>
<dbReference type="SMART" id="SM00129">
    <property type="entry name" value="KISc"/>
    <property type="match status" value="1"/>
</dbReference>
<sequence>MVEINSPPPCPNTVTIRRNPHRRARATPSTQIPLPIPLSSVSPSSTLHQIPPFPIQDILSLEVPQNPNSDNLSISESPSQSESENLKVFLRVRPLALHHQNTGQTGKARTKNAWPQNPITKKASKPKSKKKSEICISVNDAHSVTLCPPKTLQDAKRIKTEVYEGFSHVFSSDSSQDEVFGKMVKPLVDDFLRGKSGMLAALGPSGSGKTHTVFGSPREPGMLPLALHQIFSRTEGCKNQLSRTFYLSMFEICSERGKAERILDLSPDVGDLSMQQSITKRLQEVAISDVQQAESLIARGMLKRATAMTNSNSQSSRSQCIINIRSTPNKMDKEVDLQSNSAVLTIVDLAGAEREKRTGNQGARLLESNFINNTSMVFGLCLRSLLEHQKNPKKPLQKHFQNSLLTRYLRDYLEGKKRMTLILTVKSEEEDFLDSSFLLRQASPYMKIKFDNVKEPVNSLCTKRHFQTLPTVERLKRMKLSSFEACLTNGGNGAGENKEEAPPAKIREVEPHNCSSHPTTAILEVNDDRRPEEGSTELEKERMNMIMQSFAKVLWNVLKEYKEKLKVAESQIQILNESLADEKMRRSELENDLTDLKSQFLCQKVVFLDKGDESSANRPAEHERCHQTDVHEEYFPLENIEDLFCQVGNVDVGIASPLAIPNSEEQHYRLNAGVSALNLDESDQIAGGPSSDINVTNFDVVIASPLAIQNSEEQHYQVTDQECEDFPCNVECVEDRKDLKHVGISDIPFNMDASDSGSSESVANPPNSLLVIANDACYSVEGYQSDNEDSEERLDQPIMSEEDVAPESEPKLNACGKTLSAEKPKRRLLPASSILLKNINSLDFEDENGKSKGTRGEKLAPDERNRTQGSISLLRLLQSHRRL</sequence>
<dbReference type="GO" id="GO:0016887">
    <property type="term" value="F:ATP hydrolysis activity"/>
    <property type="evidence" value="ECO:0007669"/>
    <property type="project" value="TreeGrafter"/>
</dbReference>
<feature type="binding site" evidence="5">
    <location>
        <begin position="203"/>
        <end position="210"/>
    </location>
    <ligand>
        <name>ATP</name>
        <dbReference type="ChEBI" id="CHEBI:30616"/>
    </ligand>
</feature>
<evidence type="ECO:0000256" key="3">
    <source>
        <dbReference type="ARBA" id="ARBA00022840"/>
    </source>
</evidence>
<dbReference type="InParanoid" id="A0A2R6R3R3"/>
<feature type="domain" description="Kinesin motor" evidence="8">
    <location>
        <begin position="85"/>
        <end position="448"/>
    </location>
</feature>
<reference evidence="10" key="2">
    <citation type="journal article" date="2018" name="BMC Genomics">
        <title>A manually annotated Actinidia chinensis var. chinensis (kiwifruit) genome highlights the challenges associated with draft genomes and gene prediction in plants.</title>
        <authorList>
            <person name="Pilkington S.M."/>
            <person name="Crowhurst R."/>
            <person name="Hilario E."/>
            <person name="Nardozza S."/>
            <person name="Fraser L."/>
            <person name="Peng Y."/>
            <person name="Gunaseelan K."/>
            <person name="Simpson R."/>
            <person name="Tahir J."/>
            <person name="Deroles S.C."/>
            <person name="Templeton K."/>
            <person name="Luo Z."/>
            <person name="Davy M."/>
            <person name="Cheng C."/>
            <person name="McNeilage M."/>
            <person name="Scaglione D."/>
            <person name="Liu Y."/>
            <person name="Zhang Q."/>
            <person name="Datson P."/>
            <person name="De Silva N."/>
            <person name="Gardiner S.E."/>
            <person name="Bassett H."/>
            <person name="Chagne D."/>
            <person name="McCallum J."/>
            <person name="Dzierzon H."/>
            <person name="Deng C."/>
            <person name="Wang Y.Y."/>
            <person name="Barron L."/>
            <person name="Manako K."/>
            <person name="Bowen J."/>
            <person name="Foster T.M."/>
            <person name="Erridge Z.A."/>
            <person name="Tiffin H."/>
            <person name="Waite C.N."/>
            <person name="Davies K.M."/>
            <person name="Grierson E.P."/>
            <person name="Laing W.A."/>
            <person name="Kirk R."/>
            <person name="Chen X."/>
            <person name="Wood M."/>
            <person name="Montefiori M."/>
            <person name="Brummell D.A."/>
            <person name="Schwinn K.E."/>
            <person name="Catanach A."/>
            <person name="Fullerton C."/>
            <person name="Li D."/>
            <person name="Meiyalaghan S."/>
            <person name="Nieuwenhuizen N."/>
            <person name="Read N."/>
            <person name="Prakash R."/>
            <person name="Hunter D."/>
            <person name="Zhang H."/>
            <person name="McKenzie M."/>
            <person name="Knabel M."/>
            <person name="Harris A."/>
            <person name="Allan A.C."/>
            <person name="Gleave A."/>
            <person name="Chen A."/>
            <person name="Janssen B.J."/>
            <person name="Plunkett B."/>
            <person name="Ampomah-Dwamena C."/>
            <person name="Voogd C."/>
            <person name="Leif D."/>
            <person name="Lafferty D."/>
            <person name="Souleyre E.J.F."/>
            <person name="Varkonyi-Gasic E."/>
            <person name="Gambi F."/>
            <person name="Hanley J."/>
            <person name="Yao J.L."/>
            <person name="Cheung J."/>
            <person name="David K.M."/>
            <person name="Warren B."/>
            <person name="Marsh K."/>
            <person name="Snowden K.C."/>
            <person name="Lin-Wang K."/>
            <person name="Brian L."/>
            <person name="Martinez-Sanchez M."/>
            <person name="Wang M."/>
            <person name="Ileperuma N."/>
            <person name="Macnee N."/>
            <person name="Campin R."/>
            <person name="McAtee P."/>
            <person name="Drummond R.S.M."/>
            <person name="Espley R.V."/>
            <person name="Ireland H.S."/>
            <person name="Wu R."/>
            <person name="Atkinson R.G."/>
            <person name="Karunairetnam S."/>
            <person name="Bulley S."/>
            <person name="Chunkath S."/>
            <person name="Hanley Z."/>
            <person name="Storey R."/>
            <person name="Thrimawithana A.H."/>
            <person name="Thomson S."/>
            <person name="David C."/>
            <person name="Testolin R."/>
            <person name="Huang H."/>
            <person name="Hellens R.P."/>
            <person name="Schaffer R.J."/>
        </authorList>
    </citation>
    <scope>NUCLEOTIDE SEQUENCE [LARGE SCALE GENOMIC DNA]</scope>
    <source>
        <strain evidence="10">cv. Red5</strain>
    </source>
</reference>
<keyword evidence="6" id="KW-0175">Coiled coil</keyword>
<keyword evidence="2 5" id="KW-0547">Nucleotide-binding</keyword>
<evidence type="ECO:0000256" key="4">
    <source>
        <dbReference type="ARBA" id="ARBA00023175"/>
    </source>
</evidence>
<dbReference type="GO" id="GO:0007018">
    <property type="term" value="P:microtubule-based movement"/>
    <property type="evidence" value="ECO:0007669"/>
    <property type="project" value="InterPro"/>
</dbReference>
<feature type="region of interest" description="Disordered" evidence="7">
    <location>
        <begin position="100"/>
        <end position="128"/>
    </location>
</feature>
<feature type="compositionally biased region" description="Basic and acidic residues" evidence="7">
    <location>
        <begin position="847"/>
        <end position="866"/>
    </location>
</feature>
<reference evidence="9 10" key="1">
    <citation type="submission" date="2017-07" db="EMBL/GenBank/DDBJ databases">
        <title>An improved, manually edited Actinidia chinensis var. chinensis (kiwifruit) genome highlights the challenges associated with draft genomes and gene prediction in plants.</title>
        <authorList>
            <person name="Pilkington S."/>
            <person name="Crowhurst R."/>
            <person name="Hilario E."/>
            <person name="Nardozza S."/>
            <person name="Fraser L."/>
            <person name="Peng Y."/>
            <person name="Gunaseelan K."/>
            <person name="Simpson R."/>
            <person name="Tahir J."/>
            <person name="Deroles S."/>
            <person name="Templeton K."/>
            <person name="Luo Z."/>
            <person name="Davy M."/>
            <person name="Cheng C."/>
            <person name="Mcneilage M."/>
            <person name="Scaglione D."/>
            <person name="Liu Y."/>
            <person name="Zhang Q."/>
            <person name="Datson P."/>
            <person name="De Silva N."/>
            <person name="Gardiner S."/>
            <person name="Bassett H."/>
            <person name="Chagne D."/>
            <person name="Mccallum J."/>
            <person name="Dzierzon H."/>
            <person name="Deng C."/>
            <person name="Wang Y.-Y."/>
            <person name="Barron N."/>
            <person name="Manako K."/>
            <person name="Bowen J."/>
            <person name="Foster T."/>
            <person name="Erridge Z."/>
            <person name="Tiffin H."/>
            <person name="Waite C."/>
            <person name="Davies K."/>
            <person name="Grierson E."/>
            <person name="Laing W."/>
            <person name="Kirk R."/>
            <person name="Chen X."/>
            <person name="Wood M."/>
            <person name="Montefiori M."/>
            <person name="Brummell D."/>
            <person name="Schwinn K."/>
            <person name="Catanach A."/>
            <person name="Fullerton C."/>
            <person name="Li D."/>
            <person name="Meiyalaghan S."/>
            <person name="Nieuwenhuizen N."/>
            <person name="Read N."/>
            <person name="Prakash R."/>
            <person name="Hunter D."/>
            <person name="Zhang H."/>
            <person name="Mckenzie M."/>
            <person name="Knabel M."/>
            <person name="Harris A."/>
            <person name="Allan A."/>
            <person name="Chen A."/>
            <person name="Janssen B."/>
            <person name="Plunkett B."/>
            <person name="Dwamena C."/>
            <person name="Voogd C."/>
            <person name="Leif D."/>
            <person name="Lafferty D."/>
            <person name="Souleyre E."/>
            <person name="Varkonyi-Gasic E."/>
            <person name="Gambi F."/>
            <person name="Hanley J."/>
            <person name="Yao J.-L."/>
            <person name="Cheung J."/>
            <person name="David K."/>
            <person name="Warren B."/>
            <person name="Marsh K."/>
            <person name="Snowden K."/>
            <person name="Lin-Wang K."/>
            <person name="Brian L."/>
            <person name="Martinez-Sanchez M."/>
            <person name="Wang M."/>
            <person name="Ileperuma N."/>
            <person name="Macnee N."/>
            <person name="Campin R."/>
            <person name="Mcatee P."/>
            <person name="Drummond R."/>
            <person name="Espley R."/>
            <person name="Ireland H."/>
            <person name="Wu R."/>
            <person name="Atkinson R."/>
            <person name="Karunairetnam S."/>
            <person name="Bulley S."/>
            <person name="Chunkath S."/>
            <person name="Hanley Z."/>
            <person name="Storey R."/>
            <person name="Thrimawithana A."/>
            <person name="Thomson S."/>
            <person name="David C."/>
            <person name="Testolin R."/>
        </authorList>
    </citation>
    <scope>NUCLEOTIDE SEQUENCE [LARGE SCALE GENOMIC DNA]</scope>
    <source>
        <strain evidence="10">cv. Red5</strain>
        <tissue evidence="9">Young leaf</tissue>
    </source>
</reference>
<evidence type="ECO:0000313" key="9">
    <source>
        <dbReference type="EMBL" id="PSS19858.1"/>
    </source>
</evidence>
<comment type="similarity">
    <text evidence="5">Belongs to the TRAFAC class myosin-kinesin ATPase superfamily. Kinesin family.</text>
</comment>
<dbReference type="InterPro" id="IPR001752">
    <property type="entry name" value="Kinesin_motor_dom"/>
</dbReference>
<dbReference type="PANTHER" id="PTHR24115:SF1008">
    <property type="entry name" value="KINESIN-LIKE PROTEIN SUBITO"/>
    <property type="match status" value="1"/>
</dbReference>
<accession>A0A2R6R3R3</accession>
<dbReference type="PRINTS" id="PR00380">
    <property type="entry name" value="KINESINHEAVY"/>
</dbReference>
<dbReference type="Gene3D" id="3.40.850.10">
    <property type="entry name" value="Kinesin motor domain"/>
    <property type="match status" value="1"/>
</dbReference>
<feature type="compositionally biased region" description="Pro residues" evidence="7">
    <location>
        <begin position="1"/>
        <end position="11"/>
    </location>
</feature>
<name>A0A2R6R3R3_ACTCC</name>
<dbReference type="SUPFAM" id="SSF52540">
    <property type="entry name" value="P-loop containing nucleoside triphosphate hydrolases"/>
    <property type="match status" value="1"/>
</dbReference>
<evidence type="ECO:0000256" key="6">
    <source>
        <dbReference type="SAM" id="Coils"/>
    </source>
</evidence>
<organism evidence="9 10">
    <name type="scientific">Actinidia chinensis var. chinensis</name>
    <name type="common">Chinese soft-hair kiwi</name>
    <dbReference type="NCBI Taxonomy" id="1590841"/>
    <lineage>
        <taxon>Eukaryota</taxon>
        <taxon>Viridiplantae</taxon>
        <taxon>Streptophyta</taxon>
        <taxon>Embryophyta</taxon>
        <taxon>Tracheophyta</taxon>
        <taxon>Spermatophyta</taxon>
        <taxon>Magnoliopsida</taxon>
        <taxon>eudicotyledons</taxon>
        <taxon>Gunneridae</taxon>
        <taxon>Pentapetalae</taxon>
        <taxon>asterids</taxon>
        <taxon>Ericales</taxon>
        <taxon>Actinidiaceae</taxon>
        <taxon>Actinidia</taxon>
    </lineage>
</organism>
<evidence type="ECO:0000256" key="5">
    <source>
        <dbReference type="PROSITE-ProRule" id="PRU00283"/>
    </source>
</evidence>
<dbReference type="STRING" id="1590841.A0A2R6R3R3"/>
<feature type="region of interest" description="Disordered" evidence="7">
    <location>
        <begin position="1"/>
        <end position="49"/>
    </location>
</feature>
<dbReference type="InterPro" id="IPR027417">
    <property type="entry name" value="P-loop_NTPase"/>
</dbReference>
<dbReference type="PROSITE" id="PS50067">
    <property type="entry name" value="KINESIN_MOTOR_2"/>
    <property type="match status" value="1"/>
</dbReference>
<keyword evidence="1" id="KW-0493">Microtubule</keyword>
<dbReference type="PANTHER" id="PTHR24115">
    <property type="entry name" value="KINESIN-RELATED"/>
    <property type="match status" value="1"/>
</dbReference>